<accession>A0A1V6SRI6</accession>
<feature type="domain" description="DUF7907" evidence="2">
    <location>
        <begin position="23"/>
        <end position="163"/>
    </location>
</feature>
<dbReference type="OrthoDB" id="4351149at2759"/>
<keyword evidence="1" id="KW-0732">Signal</keyword>
<evidence type="ECO:0000256" key="1">
    <source>
        <dbReference type="SAM" id="SignalP"/>
    </source>
</evidence>
<protein>
    <recommendedName>
        <fullName evidence="2">DUF7907 domain-containing protein</fullName>
    </recommendedName>
</protein>
<sequence>MKFITSLALLATATTITASPVQKIFNLVSSGASDESRNGLYLSTQHEDPLNSKAVFREKSDAADFYFVNGTVRWDAPNGAPYAIALISGSNVQGDVGISVSPTTGSEGFSLTSGKELKTDNGDFGGWLVCPGDGDVQGLFYENSSVGDDVPQGCETVQLDAVYKTSS</sequence>
<comment type="caution">
    <text evidence="3">The sequence shown here is derived from an EMBL/GenBank/DDBJ whole genome shotgun (WGS) entry which is preliminary data.</text>
</comment>
<gene>
    <name evidence="3" type="ORF">PENSTE_c023G09232</name>
</gene>
<dbReference type="Proteomes" id="UP000191285">
    <property type="component" value="Unassembled WGS sequence"/>
</dbReference>
<name>A0A1V6SRI6_9EURO</name>
<evidence type="ECO:0000313" key="4">
    <source>
        <dbReference type="Proteomes" id="UP000191285"/>
    </source>
</evidence>
<dbReference type="InterPro" id="IPR057229">
    <property type="entry name" value="DUF7907"/>
</dbReference>
<evidence type="ECO:0000313" key="3">
    <source>
        <dbReference type="EMBL" id="OQE16651.1"/>
    </source>
</evidence>
<dbReference type="Pfam" id="PF25484">
    <property type="entry name" value="DUF7907"/>
    <property type="match status" value="1"/>
</dbReference>
<evidence type="ECO:0000259" key="2">
    <source>
        <dbReference type="Pfam" id="PF25484"/>
    </source>
</evidence>
<keyword evidence="4" id="KW-1185">Reference proteome</keyword>
<reference evidence="4" key="1">
    <citation type="journal article" date="2017" name="Nat. Microbiol.">
        <title>Global analysis of biosynthetic gene clusters reveals vast potential of secondary metabolite production in Penicillium species.</title>
        <authorList>
            <person name="Nielsen J.C."/>
            <person name="Grijseels S."/>
            <person name="Prigent S."/>
            <person name="Ji B."/>
            <person name="Dainat J."/>
            <person name="Nielsen K.F."/>
            <person name="Frisvad J.C."/>
            <person name="Workman M."/>
            <person name="Nielsen J."/>
        </authorList>
    </citation>
    <scope>NUCLEOTIDE SEQUENCE [LARGE SCALE GENOMIC DNA]</scope>
    <source>
        <strain evidence="4">IBT 24891</strain>
    </source>
</reference>
<dbReference type="AlphaFoldDB" id="A0A1V6SRI6"/>
<feature type="signal peptide" evidence="1">
    <location>
        <begin position="1"/>
        <end position="18"/>
    </location>
</feature>
<organism evidence="3 4">
    <name type="scientific">Penicillium steckii</name>
    <dbReference type="NCBI Taxonomy" id="303698"/>
    <lineage>
        <taxon>Eukaryota</taxon>
        <taxon>Fungi</taxon>
        <taxon>Dikarya</taxon>
        <taxon>Ascomycota</taxon>
        <taxon>Pezizomycotina</taxon>
        <taxon>Eurotiomycetes</taxon>
        <taxon>Eurotiomycetidae</taxon>
        <taxon>Eurotiales</taxon>
        <taxon>Aspergillaceae</taxon>
        <taxon>Penicillium</taxon>
    </lineage>
</organism>
<proteinExistence type="predicted"/>
<feature type="chain" id="PRO_5013206779" description="DUF7907 domain-containing protein" evidence="1">
    <location>
        <begin position="19"/>
        <end position="167"/>
    </location>
</feature>
<dbReference type="EMBL" id="MLKD01000023">
    <property type="protein sequence ID" value="OQE16651.1"/>
    <property type="molecule type" value="Genomic_DNA"/>
</dbReference>